<evidence type="ECO:0000313" key="3">
    <source>
        <dbReference type="Proteomes" id="UP000249016"/>
    </source>
</evidence>
<keyword evidence="3" id="KW-1185">Reference proteome</keyword>
<evidence type="ECO:0000313" key="2">
    <source>
        <dbReference type="EMBL" id="RAI74096.1"/>
    </source>
</evidence>
<evidence type="ECO:0000259" key="1">
    <source>
        <dbReference type="PROSITE" id="PS50835"/>
    </source>
</evidence>
<dbReference type="InterPro" id="IPR007110">
    <property type="entry name" value="Ig-like_dom"/>
</dbReference>
<protein>
    <recommendedName>
        <fullName evidence="1">Ig-like domain-containing protein</fullName>
    </recommendedName>
</protein>
<dbReference type="RefSeq" id="WP_111340968.1">
    <property type="nucleotide sequence ID" value="NZ_QLII01000001.1"/>
</dbReference>
<dbReference type="GO" id="GO:0016020">
    <property type="term" value="C:membrane"/>
    <property type="evidence" value="ECO:0007669"/>
    <property type="project" value="InterPro"/>
</dbReference>
<dbReference type="AlphaFoldDB" id="A0A327NJA8"/>
<organism evidence="2 3">
    <name type="scientific">Spirosoma telluris</name>
    <dbReference type="NCBI Taxonomy" id="2183553"/>
    <lineage>
        <taxon>Bacteria</taxon>
        <taxon>Pseudomonadati</taxon>
        <taxon>Bacteroidota</taxon>
        <taxon>Cytophagia</taxon>
        <taxon>Cytophagales</taxon>
        <taxon>Cytophagaceae</taxon>
        <taxon>Spirosoma</taxon>
    </lineage>
</organism>
<dbReference type="Proteomes" id="UP000249016">
    <property type="component" value="Unassembled WGS sequence"/>
</dbReference>
<dbReference type="Gene3D" id="2.60.40.10">
    <property type="entry name" value="Immunoglobulins"/>
    <property type="match status" value="2"/>
</dbReference>
<dbReference type="EMBL" id="QLII01000001">
    <property type="protein sequence ID" value="RAI74096.1"/>
    <property type="molecule type" value="Genomic_DNA"/>
</dbReference>
<comment type="caution">
    <text evidence="2">The sequence shown here is derived from an EMBL/GenBank/DDBJ whole genome shotgun (WGS) entry which is preliminary data.</text>
</comment>
<dbReference type="InterPro" id="IPR013783">
    <property type="entry name" value="Ig-like_fold"/>
</dbReference>
<sequence length="1238" mass="123401">MGSAFSQTFTVSNGTDPSTFTLLSGSLPTGLTLASTGVLSGTPTQSGTFTLVVQGTDAGGCMNTGSTYTLTVGGLPPTLSGFAPTVSTVCTGQITTFTAIIGNVTGSYDFTLTNGTSTTTGTTSNTAFSQSWTAGGYGVQSFSLIISTNGSFATASTTLTVGAVISNAAINYWGGCISSDWQTASNWSKGHVPTASEDVALLASAPNQPILSSAGVANSVDVPASTTLTIGNSGNLTINGSGTANTGLRVTGTFQNSGQLTIDGTTTYGLLNVPGAPGGTVANSGTITVGSSASAGSYGVYNLSNFTNNSGGLIRIDRADEGLTNNNSGTFTNAGAITIGASALIGQFGLKNLSTFNNIAGSSIAIDRVGNTGLYNALPATFTNSSSITIGASASIGSYGLYNSAGGRFNNATGGQISITNSLSAGLYNTTSSIFSNSAVVTIGASGRAGQYGLHNAAGNFINTADGQVSINRASITGLYNSTGSGTITNSGTIAIGNLASVGQYGISSNGLFSNTTGGLVQIDNTSLAGYFNSSSSGSKVYNSGTLTIGASVSVGQYGIRNENIFDNELGGQIRIDRSTGTGLYTTGTFSNSANITIGASASVGQYGLQNIGTFTNSAKGQINIDNSSSVGLAHLAPSQFFPFTNSGTITIGANAAVGSIALSVSQLNTVFTNNAGGLITLARSTTVGLGNYLSTINNAGTIRVGTIAGVGQYGLQNELAYFNNLAGGIIYLDGTTDTGLLNKHGAFTNSSTILIGSISSVGATGVSNETALLNNSGCAALLKVVSDAVITNSASGTFTNTGTIIENAGGNSSISSNAGLVLNQNDGIFTTGTGPNTPLSITGTAPTVCSPANGSFTLTGLQANTTYSLSYTLNGTPTTVSPDPVSDANGQFTLSGLSGGVYIFSLSGSCVAEALPLSATLTSPEQLTITTQPAAMSVVCAGVSVYASIGLSGTSTSYQWYKDGVSLGISQTAVTLSLTNVQISDAGNYSVVATGDCNSATSTAFSLTVNLAPSLTVTANPSLTITSGNTVTLTVSGGINYTWTGNVQSATFTASPIITTTYSVTGNTSGCTSATSVTVTVNSATPTTMGFTGLATSVCSGNPVTFTATVGNVTGSYDYTLTNGSNSVNGSSNSTTFSQNWITSGSGLQTFTLTVNDNGASTTALTTLTVNALPSAAILTPTSTTLTCTTPSLSLTATGEVLTNGKTIAQVPPGLSVYQALIPSPLPRLVVPLRPVS</sequence>
<feature type="domain" description="Ig-like" evidence="1">
    <location>
        <begin position="917"/>
        <end position="1009"/>
    </location>
</feature>
<proteinExistence type="predicted"/>
<dbReference type="PROSITE" id="PS50835">
    <property type="entry name" value="IG_LIKE"/>
    <property type="match status" value="1"/>
</dbReference>
<dbReference type="SUPFAM" id="SSF49313">
    <property type="entry name" value="Cadherin-like"/>
    <property type="match status" value="1"/>
</dbReference>
<dbReference type="InterPro" id="IPR036179">
    <property type="entry name" value="Ig-like_dom_sf"/>
</dbReference>
<gene>
    <name evidence="2" type="ORF">HMF3257_06590</name>
</gene>
<dbReference type="OrthoDB" id="972285at2"/>
<dbReference type="InterPro" id="IPR015919">
    <property type="entry name" value="Cadherin-like_sf"/>
</dbReference>
<dbReference type="GO" id="GO:0005509">
    <property type="term" value="F:calcium ion binding"/>
    <property type="evidence" value="ECO:0007669"/>
    <property type="project" value="InterPro"/>
</dbReference>
<name>A0A327NJA8_9BACT</name>
<dbReference type="SUPFAM" id="SSF48726">
    <property type="entry name" value="Immunoglobulin"/>
    <property type="match status" value="1"/>
</dbReference>
<accession>A0A327NJA8</accession>
<reference evidence="2 3" key="1">
    <citation type="submission" date="2018-06" db="EMBL/GenBank/DDBJ databases">
        <title>Spirosoma sp. HMF3257 Genome sequencing and assembly.</title>
        <authorList>
            <person name="Kang H."/>
            <person name="Cha I."/>
            <person name="Kim H."/>
            <person name="Kang J."/>
            <person name="Joh K."/>
        </authorList>
    </citation>
    <scope>NUCLEOTIDE SEQUENCE [LARGE SCALE GENOMIC DNA]</scope>
    <source>
        <strain evidence="2 3">HMF3257</strain>
    </source>
</reference>